<reference evidence="2" key="1">
    <citation type="journal article" date="2017" name="Nature">
        <title>The sunflower genome provides insights into oil metabolism, flowering and Asterid evolution.</title>
        <authorList>
            <person name="Badouin H."/>
            <person name="Gouzy J."/>
            <person name="Grassa C.J."/>
            <person name="Murat F."/>
            <person name="Staton S.E."/>
            <person name="Cottret L."/>
            <person name="Lelandais-Briere C."/>
            <person name="Owens G.L."/>
            <person name="Carrere S."/>
            <person name="Mayjonade B."/>
            <person name="Legrand L."/>
            <person name="Gill N."/>
            <person name="Kane N.C."/>
            <person name="Bowers J.E."/>
            <person name="Hubner S."/>
            <person name="Bellec A."/>
            <person name="Berard A."/>
            <person name="Berges H."/>
            <person name="Blanchet N."/>
            <person name="Boniface M.C."/>
            <person name="Brunel D."/>
            <person name="Catrice O."/>
            <person name="Chaidir N."/>
            <person name="Claudel C."/>
            <person name="Donnadieu C."/>
            <person name="Faraut T."/>
            <person name="Fievet G."/>
            <person name="Helmstetter N."/>
            <person name="King M."/>
            <person name="Knapp S.J."/>
            <person name="Lai Z."/>
            <person name="Le Paslier M.C."/>
            <person name="Lippi Y."/>
            <person name="Lorenzon L."/>
            <person name="Mandel J.R."/>
            <person name="Marage G."/>
            <person name="Marchand G."/>
            <person name="Marquand E."/>
            <person name="Bret-Mestries E."/>
            <person name="Morien E."/>
            <person name="Nambeesan S."/>
            <person name="Nguyen T."/>
            <person name="Pegot-Espagnet P."/>
            <person name="Pouilly N."/>
            <person name="Raftis F."/>
            <person name="Sallet E."/>
            <person name="Schiex T."/>
            <person name="Thomas J."/>
            <person name="Vandecasteele C."/>
            <person name="Vares D."/>
            <person name="Vear F."/>
            <person name="Vautrin S."/>
            <person name="Crespi M."/>
            <person name="Mangin B."/>
            <person name="Burke J.M."/>
            <person name="Salse J."/>
            <person name="Munos S."/>
            <person name="Vincourt P."/>
            <person name="Rieseberg L.H."/>
            <person name="Langlade N.B."/>
        </authorList>
    </citation>
    <scope>NUCLEOTIDE SEQUENCE</scope>
    <source>
        <tissue evidence="2">Leaves</tissue>
    </source>
</reference>
<proteinExistence type="predicted"/>
<keyword evidence="1" id="KW-1133">Transmembrane helix</keyword>
<protein>
    <submittedName>
        <fullName evidence="2">Uncharacterized protein</fullName>
    </submittedName>
</protein>
<dbReference type="Proteomes" id="UP000215914">
    <property type="component" value="Unassembled WGS sequence"/>
</dbReference>
<dbReference type="EMBL" id="MNCJ02000316">
    <property type="protein sequence ID" value="KAF5821943.1"/>
    <property type="molecule type" value="Genomic_DNA"/>
</dbReference>
<gene>
    <name evidence="2" type="ORF">HanXRQr2_Chr01g0020731</name>
</gene>
<organism evidence="2 3">
    <name type="scientific">Helianthus annuus</name>
    <name type="common">Common sunflower</name>
    <dbReference type="NCBI Taxonomy" id="4232"/>
    <lineage>
        <taxon>Eukaryota</taxon>
        <taxon>Viridiplantae</taxon>
        <taxon>Streptophyta</taxon>
        <taxon>Embryophyta</taxon>
        <taxon>Tracheophyta</taxon>
        <taxon>Spermatophyta</taxon>
        <taxon>Magnoliopsida</taxon>
        <taxon>eudicotyledons</taxon>
        <taxon>Gunneridae</taxon>
        <taxon>Pentapetalae</taxon>
        <taxon>asterids</taxon>
        <taxon>campanulids</taxon>
        <taxon>Asterales</taxon>
        <taxon>Asteraceae</taxon>
        <taxon>Asteroideae</taxon>
        <taxon>Heliantheae alliance</taxon>
        <taxon>Heliantheae</taxon>
        <taxon>Helianthus</taxon>
    </lineage>
</organism>
<reference evidence="2" key="2">
    <citation type="submission" date="2020-06" db="EMBL/GenBank/DDBJ databases">
        <title>Helianthus annuus Genome sequencing and assembly Release 2.</title>
        <authorList>
            <person name="Gouzy J."/>
            <person name="Langlade N."/>
            <person name="Munos S."/>
        </authorList>
    </citation>
    <scope>NUCLEOTIDE SEQUENCE</scope>
    <source>
        <tissue evidence="2">Leaves</tissue>
    </source>
</reference>
<dbReference type="Pfam" id="PF12428">
    <property type="entry name" value="DUF3675"/>
    <property type="match status" value="1"/>
</dbReference>
<feature type="transmembrane region" description="Helical" evidence="1">
    <location>
        <begin position="46"/>
        <end position="65"/>
    </location>
</feature>
<dbReference type="Gramene" id="mRNA:HanXRQr2_Chr01g0020731">
    <property type="protein sequence ID" value="mRNA:HanXRQr2_Chr01g0020731"/>
    <property type="gene ID" value="HanXRQr2_Chr01g0020731"/>
</dbReference>
<evidence type="ECO:0000313" key="2">
    <source>
        <dbReference type="EMBL" id="KAF5821943.1"/>
    </source>
</evidence>
<dbReference type="InterPro" id="IPR022143">
    <property type="entry name" value="DUF3675"/>
</dbReference>
<keyword evidence="3" id="KW-1185">Reference proteome</keyword>
<keyword evidence="1" id="KW-0812">Transmembrane</keyword>
<dbReference type="AlphaFoldDB" id="A0A9K3JVV3"/>
<comment type="caution">
    <text evidence="2">The sequence shown here is derived from an EMBL/GenBank/DDBJ whole genome shotgun (WGS) entry which is preliminary data.</text>
</comment>
<evidence type="ECO:0000313" key="3">
    <source>
        <dbReference type="Proteomes" id="UP000215914"/>
    </source>
</evidence>
<evidence type="ECO:0000256" key="1">
    <source>
        <dbReference type="SAM" id="Phobius"/>
    </source>
</evidence>
<sequence>MTIDIRHAWGPQIDLRDAHFLDFASDDQFLEPVYEDYGVGSNNNNAYLRFMALILMLILLIRQALLVTRDLGMLPESSKFFNKYNNRE</sequence>
<name>A0A9K3JVV3_HELAN</name>
<keyword evidence="1" id="KW-0472">Membrane</keyword>
<accession>A0A9K3JVV3</accession>